<keyword evidence="1" id="KW-0175">Coiled coil</keyword>
<dbReference type="EMBL" id="JBEPMA010000003">
    <property type="protein sequence ID" value="MET3617218.1"/>
    <property type="molecule type" value="Genomic_DNA"/>
</dbReference>
<gene>
    <name evidence="2" type="ORF">ABID14_000846</name>
</gene>
<organism evidence="2 3">
    <name type="scientific">Peptoniphilus olsenii</name>
    <dbReference type="NCBI Taxonomy" id="411570"/>
    <lineage>
        <taxon>Bacteria</taxon>
        <taxon>Bacillati</taxon>
        <taxon>Bacillota</taxon>
        <taxon>Tissierellia</taxon>
        <taxon>Tissierellales</taxon>
        <taxon>Peptoniphilaceae</taxon>
        <taxon>Peptoniphilus</taxon>
    </lineage>
</organism>
<protein>
    <submittedName>
        <fullName evidence="2">F0F1-type ATP synthase membrane subunit b/b</fullName>
    </submittedName>
</protein>
<keyword evidence="3" id="KW-1185">Reference proteome</keyword>
<dbReference type="RefSeq" id="WP_354367446.1">
    <property type="nucleotide sequence ID" value="NZ_JBEPMA010000003.1"/>
</dbReference>
<accession>A0ABV2J8W7</accession>
<evidence type="ECO:0000313" key="3">
    <source>
        <dbReference type="Proteomes" id="UP001549162"/>
    </source>
</evidence>
<dbReference type="Proteomes" id="UP001549162">
    <property type="component" value="Unassembled WGS sequence"/>
</dbReference>
<evidence type="ECO:0000313" key="2">
    <source>
        <dbReference type="EMBL" id="MET3617218.1"/>
    </source>
</evidence>
<sequence>MKDGIDSILAIDKKTKELVEQTDRQIEKIRSDLREKLTDMENESIEHAKKIGQEKSQAVIDEFNEKVSNLRKQNENKLKGIEQFYKNHEAELLDEAFELLVGKNAR</sequence>
<name>A0ABV2J8W7_9FIRM</name>
<proteinExistence type="predicted"/>
<reference evidence="2 3" key="1">
    <citation type="submission" date="2024-06" db="EMBL/GenBank/DDBJ databases">
        <title>Genomic Encyclopedia of Type Strains, Phase IV (KMG-IV): sequencing the most valuable type-strain genomes for metagenomic binning, comparative biology and taxonomic classification.</title>
        <authorList>
            <person name="Goeker M."/>
        </authorList>
    </citation>
    <scope>NUCLEOTIDE SEQUENCE [LARGE SCALE GENOMIC DNA]</scope>
    <source>
        <strain evidence="2 3">DSM 21460</strain>
    </source>
</reference>
<feature type="coiled-coil region" evidence="1">
    <location>
        <begin position="23"/>
        <end position="91"/>
    </location>
</feature>
<comment type="caution">
    <text evidence="2">The sequence shown here is derived from an EMBL/GenBank/DDBJ whole genome shotgun (WGS) entry which is preliminary data.</text>
</comment>
<evidence type="ECO:0000256" key="1">
    <source>
        <dbReference type="SAM" id="Coils"/>
    </source>
</evidence>